<evidence type="ECO:0000256" key="1">
    <source>
        <dbReference type="SAM" id="MobiDB-lite"/>
    </source>
</evidence>
<name>A0A6J4PPW3_9BURK</name>
<feature type="non-terminal residue" evidence="2">
    <location>
        <position position="91"/>
    </location>
</feature>
<protein>
    <submittedName>
        <fullName evidence="2">Cell division protein FtsL</fullName>
    </submittedName>
</protein>
<feature type="compositionally biased region" description="Low complexity" evidence="1">
    <location>
        <begin position="47"/>
        <end position="75"/>
    </location>
</feature>
<dbReference type="EMBL" id="CADCUX010000414">
    <property type="protein sequence ID" value="CAA9420291.1"/>
    <property type="molecule type" value="Genomic_DNA"/>
</dbReference>
<feature type="non-terminal residue" evidence="2">
    <location>
        <position position="1"/>
    </location>
</feature>
<feature type="region of interest" description="Disordered" evidence="1">
    <location>
        <begin position="1"/>
        <end position="91"/>
    </location>
</feature>
<feature type="compositionally biased region" description="Basic and acidic residues" evidence="1">
    <location>
        <begin position="82"/>
        <end position="91"/>
    </location>
</feature>
<feature type="compositionally biased region" description="Gly residues" evidence="1">
    <location>
        <begin position="37"/>
        <end position="46"/>
    </location>
</feature>
<evidence type="ECO:0000313" key="2">
    <source>
        <dbReference type="EMBL" id="CAA9420291.1"/>
    </source>
</evidence>
<dbReference type="AlphaFoldDB" id="A0A6J4PPW3"/>
<gene>
    <name evidence="2" type="ORF">AVDCRST_MAG51-1965</name>
</gene>
<sequence>DPPQPRPAVGRAVQRHVPGAGAVRVASALRRDREGAGRGAPAGGGARAAAGRTARAGHAAAGRAARQGAVAHAAGQPGHHALRVDRKGAAM</sequence>
<organism evidence="2">
    <name type="scientific">uncultured Ramlibacter sp</name>
    <dbReference type="NCBI Taxonomy" id="260755"/>
    <lineage>
        <taxon>Bacteria</taxon>
        <taxon>Pseudomonadati</taxon>
        <taxon>Pseudomonadota</taxon>
        <taxon>Betaproteobacteria</taxon>
        <taxon>Burkholderiales</taxon>
        <taxon>Comamonadaceae</taxon>
        <taxon>Ramlibacter</taxon>
        <taxon>environmental samples</taxon>
    </lineage>
</organism>
<reference evidence="2" key="1">
    <citation type="submission" date="2020-02" db="EMBL/GenBank/DDBJ databases">
        <authorList>
            <person name="Meier V. D."/>
        </authorList>
    </citation>
    <scope>NUCLEOTIDE SEQUENCE</scope>
    <source>
        <strain evidence="2">AVDCRST_MAG51</strain>
    </source>
</reference>
<accession>A0A6J4PPW3</accession>
<keyword evidence="2" id="KW-0132">Cell division</keyword>
<proteinExistence type="predicted"/>
<dbReference type="GO" id="GO:0051301">
    <property type="term" value="P:cell division"/>
    <property type="evidence" value="ECO:0007669"/>
    <property type="project" value="UniProtKB-KW"/>
</dbReference>
<keyword evidence="2" id="KW-0131">Cell cycle</keyword>